<dbReference type="Proteomes" id="UP001320420">
    <property type="component" value="Unassembled WGS sequence"/>
</dbReference>
<evidence type="ECO:0000313" key="2">
    <source>
        <dbReference type="EMBL" id="KAK7757145.1"/>
    </source>
</evidence>
<protein>
    <submittedName>
        <fullName evidence="2">Uncharacterized protein</fullName>
    </submittedName>
</protein>
<gene>
    <name evidence="2" type="ORF">SLS62_000693</name>
</gene>
<keyword evidence="3" id="KW-1185">Reference proteome</keyword>
<evidence type="ECO:0000256" key="1">
    <source>
        <dbReference type="SAM" id="SignalP"/>
    </source>
</evidence>
<reference evidence="2 3" key="1">
    <citation type="submission" date="2024-02" db="EMBL/GenBank/DDBJ databases">
        <title>De novo assembly and annotation of 12 fungi associated with fruit tree decline syndrome in Ontario, Canada.</title>
        <authorList>
            <person name="Sulman M."/>
            <person name="Ellouze W."/>
            <person name="Ilyukhin E."/>
        </authorList>
    </citation>
    <scope>NUCLEOTIDE SEQUENCE [LARGE SCALE GENOMIC DNA]</scope>
    <source>
        <strain evidence="2 3">M11/M66-122</strain>
    </source>
</reference>
<comment type="caution">
    <text evidence="2">The sequence shown here is derived from an EMBL/GenBank/DDBJ whole genome shotgun (WGS) entry which is preliminary data.</text>
</comment>
<proteinExistence type="predicted"/>
<sequence length="214" mass="22713">MKYQIATAITTFLLAGTAVSSDADRVADLIAKVAPASTTCADTSSNSECRTNVQVAPHILDSLIKYGVTSNGAVAAIVALSAFESTSYKDKVNKSSRTPGQGTANMQSYDFNVQYANSFPELKDKVAALGLPADGSASDDQKNQLLALVTDDKYNFGSAAWFLTTQCEPRYLQALGDATDAAWVDYLTTCVKTTDTDTRDALWKGAKAALGIKI</sequence>
<dbReference type="AlphaFoldDB" id="A0AAN9YX87"/>
<feature type="chain" id="PRO_5042917285" evidence="1">
    <location>
        <begin position="24"/>
        <end position="214"/>
    </location>
</feature>
<feature type="signal peptide" evidence="1">
    <location>
        <begin position="1"/>
        <end position="23"/>
    </location>
</feature>
<accession>A0AAN9YX87</accession>
<dbReference type="EMBL" id="JAKJXP020000003">
    <property type="protein sequence ID" value="KAK7757145.1"/>
    <property type="molecule type" value="Genomic_DNA"/>
</dbReference>
<keyword evidence="1" id="KW-0732">Signal</keyword>
<name>A0AAN9YX87_9PEZI</name>
<organism evidence="2 3">
    <name type="scientific">Diatrype stigma</name>
    <dbReference type="NCBI Taxonomy" id="117547"/>
    <lineage>
        <taxon>Eukaryota</taxon>
        <taxon>Fungi</taxon>
        <taxon>Dikarya</taxon>
        <taxon>Ascomycota</taxon>
        <taxon>Pezizomycotina</taxon>
        <taxon>Sordariomycetes</taxon>
        <taxon>Xylariomycetidae</taxon>
        <taxon>Xylariales</taxon>
        <taxon>Diatrypaceae</taxon>
        <taxon>Diatrype</taxon>
    </lineage>
</organism>
<evidence type="ECO:0000313" key="3">
    <source>
        <dbReference type="Proteomes" id="UP001320420"/>
    </source>
</evidence>